<comment type="subcellular location">
    <subcellularLocation>
        <location evidence="1">Membrane</location>
        <topology evidence="1">Single-pass membrane protein</topology>
    </subcellularLocation>
</comment>
<dbReference type="Pfam" id="PF04228">
    <property type="entry name" value="Zn_peptidase"/>
    <property type="match status" value="1"/>
</dbReference>
<evidence type="ECO:0000256" key="1">
    <source>
        <dbReference type="ARBA" id="ARBA00004167"/>
    </source>
</evidence>
<keyword evidence="8" id="KW-1185">Reference proteome</keyword>
<feature type="region of interest" description="Disordered" evidence="5">
    <location>
        <begin position="112"/>
        <end position="141"/>
    </location>
</feature>
<evidence type="ECO:0008006" key="9">
    <source>
        <dbReference type="Google" id="ProtNLM"/>
    </source>
</evidence>
<dbReference type="InterPro" id="IPR007343">
    <property type="entry name" value="Uncharacterised_pept_Zn_put"/>
</dbReference>
<evidence type="ECO:0000313" key="8">
    <source>
        <dbReference type="Proteomes" id="UP000199028"/>
    </source>
</evidence>
<name>A0A1H9MYI2_9PSEU</name>
<feature type="region of interest" description="Disordered" evidence="5">
    <location>
        <begin position="1"/>
        <end position="40"/>
    </location>
</feature>
<evidence type="ECO:0000256" key="4">
    <source>
        <dbReference type="ARBA" id="ARBA00023136"/>
    </source>
</evidence>
<protein>
    <recommendedName>
        <fullName evidence="9">Neutral zinc metallopeptidase</fullName>
    </recommendedName>
</protein>
<feature type="transmembrane region" description="Helical" evidence="6">
    <location>
        <begin position="68"/>
        <end position="91"/>
    </location>
</feature>
<evidence type="ECO:0000313" key="7">
    <source>
        <dbReference type="EMBL" id="SER28732.1"/>
    </source>
</evidence>
<evidence type="ECO:0000256" key="3">
    <source>
        <dbReference type="ARBA" id="ARBA00022989"/>
    </source>
</evidence>
<keyword evidence="2 6" id="KW-0812">Transmembrane</keyword>
<dbReference type="PANTHER" id="PTHR30168:SF0">
    <property type="entry name" value="INNER MEMBRANE PROTEIN"/>
    <property type="match status" value="1"/>
</dbReference>
<gene>
    <name evidence="7" type="ORF">SAMN05216195_104572</name>
</gene>
<dbReference type="AlphaFoldDB" id="A0A1H9MYI2"/>
<keyword evidence="3 6" id="KW-1133">Transmembrane helix</keyword>
<dbReference type="PANTHER" id="PTHR30168">
    <property type="entry name" value="PUTATIVE MEMBRANE PROTEIN YPFJ"/>
    <property type="match status" value="1"/>
</dbReference>
<keyword evidence="4 6" id="KW-0472">Membrane</keyword>
<feature type="region of interest" description="Disordered" evidence="5">
    <location>
        <begin position="330"/>
        <end position="355"/>
    </location>
</feature>
<organism evidence="7 8">
    <name type="scientific">Lentzea flaviverrucosa</name>
    <dbReference type="NCBI Taxonomy" id="200379"/>
    <lineage>
        <taxon>Bacteria</taxon>
        <taxon>Bacillati</taxon>
        <taxon>Actinomycetota</taxon>
        <taxon>Actinomycetes</taxon>
        <taxon>Pseudonocardiales</taxon>
        <taxon>Pseudonocardiaceae</taxon>
        <taxon>Lentzea</taxon>
    </lineage>
</organism>
<evidence type="ECO:0000256" key="2">
    <source>
        <dbReference type="ARBA" id="ARBA00022692"/>
    </source>
</evidence>
<dbReference type="Proteomes" id="UP000199028">
    <property type="component" value="Unassembled WGS sequence"/>
</dbReference>
<feature type="compositionally biased region" description="Basic and acidic residues" evidence="5">
    <location>
        <begin position="335"/>
        <end position="347"/>
    </location>
</feature>
<sequence>MGSPPPHGPPPYGPPPGRMPLPPPRPMMPPPRPVMPPPHPAWGHPHPGAFAPPPYPMAPPRRSSSGPVLALVLGGVVVLGLGAIGIFSAALNNKVKDTGYSNYTTYSPTYTSTRTTTTTTTTTASTRTSSTRTPSTQQTPVGPKAVYKLADHPIFSTNIGANDFDSCPLPQMEYSPAGEKRFLEAALPCIEKAWQPALKAANLPYQPAELQVFTGTTQTPCGSRQNNTTAMFCRGVIYWPGNFYANEGGSTVRHPGVYLGQLSHEYGHHIQWLTGMLRAADQAQYDVGGFDTPKGLELNRRLELQATCLGGMTLAPFSHRNVVPMEVVNTGLSDSGKRGDYNRRPDHGSAPNNDRWVMHGHKQNKINACNTWAATSADVS</sequence>
<reference evidence="8" key="1">
    <citation type="submission" date="2016-10" db="EMBL/GenBank/DDBJ databases">
        <authorList>
            <person name="Varghese N."/>
            <person name="Submissions S."/>
        </authorList>
    </citation>
    <scope>NUCLEOTIDE SEQUENCE [LARGE SCALE GENOMIC DNA]</scope>
    <source>
        <strain evidence="8">CGMCC 4.578</strain>
    </source>
</reference>
<evidence type="ECO:0000256" key="5">
    <source>
        <dbReference type="SAM" id="MobiDB-lite"/>
    </source>
</evidence>
<accession>A0A1H9MYI2</accession>
<dbReference type="GO" id="GO:0016020">
    <property type="term" value="C:membrane"/>
    <property type="evidence" value="ECO:0007669"/>
    <property type="project" value="UniProtKB-SubCell"/>
</dbReference>
<evidence type="ECO:0000256" key="6">
    <source>
        <dbReference type="SAM" id="Phobius"/>
    </source>
</evidence>
<proteinExistence type="predicted"/>
<dbReference type="EMBL" id="FOFT01000004">
    <property type="protein sequence ID" value="SER28732.1"/>
    <property type="molecule type" value="Genomic_DNA"/>
</dbReference>
<feature type="compositionally biased region" description="Low complexity" evidence="5">
    <location>
        <begin position="112"/>
        <end position="140"/>
    </location>
</feature>